<dbReference type="InterPro" id="IPR028896">
    <property type="entry name" value="GcvT/YgfZ/DmdA"/>
</dbReference>
<dbReference type="PIRSF" id="PIRSF006487">
    <property type="entry name" value="GcvT"/>
    <property type="match status" value="1"/>
</dbReference>
<dbReference type="SUPFAM" id="SSF101790">
    <property type="entry name" value="Aminomethyltransferase beta-barrel domain"/>
    <property type="match status" value="1"/>
</dbReference>
<evidence type="ECO:0000256" key="5">
    <source>
        <dbReference type="ARBA" id="ARBA00031395"/>
    </source>
</evidence>
<keyword evidence="3" id="KW-0032">Aminotransferase</keyword>
<dbReference type="NCBIfam" id="TIGR00528">
    <property type="entry name" value="gcvT"/>
    <property type="match status" value="1"/>
</dbReference>
<dbReference type="Pfam" id="PF08669">
    <property type="entry name" value="GCV_T_C"/>
    <property type="match status" value="1"/>
</dbReference>
<keyword evidence="10" id="KW-1185">Reference proteome</keyword>
<dbReference type="InterPro" id="IPR027266">
    <property type="entry name" value="TrmE/GcvT-like"/>
</dbReference>
<dbReference type="Pfam" id="PF01571">
    <property type="entry name" value="GCV_T"/>
    <property type="match status" value="1"/>
</dbReference>
<dbReference type="InterPro" id="IPR006223">
    <property type="entry name" value="GcvT"/>
</dbReference>
<proteinExistence type="inferred from homology"/>
<dbReference type="InterPro" id="IPR006222">
    <property type="entry name" value="GCVT_N"/>
</dbReference>
<sequence length="370" mass="39687">MKQDALKTPLYDLHLEQGGKMVPFAGYAMPVQYSAGIVREHQHTRDKIGIFDVSHMGQLLVSGADVVAELEKLLPIDVAALEIDQQCYAVLTNEEGGILDDLIVTRWAEQEFFLVVNAATAAGDIAHLQKHLRGCELEVLSRALLAVQGPQAKDLLAELAPATQQLTFMRGMRAEILGCDCYITRSGYTGEDGFEVSIAASEVETFARELLQDERAQMIGLGARDTLRLEAGLCLYGNDMDSSTTPVEASLLWSISKSRRADGAKSGGFLGADVVLDQIASGTSKKRVGFSVEGRMPVRAGADIIDEAGNIVGKVTSGGYGPTLGAAIGMGYVDRGYEKIGTGLQALVRGKAVAISVAKMPFVPQRYYRG</sequence>
<organism evidence="9 10">
    <name type="scientific">Microbulbifer taiwanensis</name>
    <dbReference type="NCBI Taxonomy" id="986746"/>
    <lineage>
        <taxon>Bacteria</taxon>
        <taxon>Pseudomonadati</taxon>
        <taxon>Pseudomonadota</taxon>
        <taxon>Gammaproteobacteria</taxon>
        <taxon>Cellvibrionales</taxon>
        <taxon>Microbulbiferaceae</taxon>
        <taxon>Microbulbifer</taxon>
    </lineage>
</organism>
<evidence type="ECO:0000256" key="6">
    <source>
        <dbReference type="ARBA" id="ARBA00047665"/>
    </source>
</evidence>
<evidence type="ECO:0000256" key="1">
    <source>
        <dbReference type="ARBA" id="ARBA00008609"/>
    </source>
</evidence>
<protein>
    <recommendedName>
        <fullName evidence="2">aminomethyltransferase</fullName>
        <ecNumber evidence="2">2.1.2.10</ecNumber>
    </recommendedName>
    <alternativeName>
        <fullName evidence="5">Glycine cleavage system T protein</fullName>
    </alternativeName>
</protein>
<name>A0ABW1YJR1_9GAMM</name>
<evidence type="ECO:0000256" key="2">
    <source>
        <dbReference type="ARBA" id="ARBA00012616"/>
    </source>
</evidence>
<comment type="caution">
    <text evidence="9">The sequence shown here is derived from an EMBL/GenBank/DDBJ whole genome shotgun (WGS) entry which is preliminary data.</text>
</comment>
<dbReference type="PANTHER" id="PTHR43757">
    <property type="entry name" value="AMINOMETHYLTRANSFERASE"/>
    <property type="match status" value="1"/>
</dbReference>
<dbReference type="Gene3D" id="3.30.1360.120">
    <property type="entry name" value="Probable tRNA modification gtpase trme, domain 1"/>
    <property type="match status" value="1"/>
</dbReference>
<feature type="domain" description="GCVT N-terminal" evidence="7">
    <location>
        <begin position="10"/>
        <end position="257"/>
    </location>
</feature>
<dbReference type="NCBIfam" id="NF010093">
    <property type="entry name" value="PRK13579.1"/>
    <property type="match status" value="1"/>
</dbReference>
<dbReference type="EMBL" id="JBHSVR010000001">
    <property type="protein sequence ID" value="MFC6632756.1"/>
    <property type="molecule type" value="Genomic_DNA"/>
</dbReference>
<evidence type="ECO:0000313" key="9">
    <source>
        <dbReference type="EMBL" id="MFC6632756.1"/>
    </source>
</evidence>
<dbReference type="Gene3D" id="2.40.30.110">
    <property type="entry name" value="Aminomethyltransferase beta-barrel domains"/>
    <property type="match status" value="1"/>
</dbReference>
<dbReference type="NCBIfam" id="NF001567">
    <property type="entry name" value="PRK00389.1"/>
    <property type="match status" value="1"/>
</dbReference>
<dbReference type="SUPFAM" id="SSF103025">
    <property type="entry name" value="Folate-binding domain"/>
    <property type="match status" value="1"/>
</dbReference>
<evidence type="ECO:0000256" key="3">
    <source>
        <dbReference type="ARBA" id="ARBA00022576"/>
    </source>
</evidence>
<dbReference type="EC" id="2.1.2.10" evidence="2"/>
<evidence type="ECO:0000313" key="10">
    <source>
        <dbReference type="Proteomes" id="UP001596425"/>
    </source>
</evidence>
<dbReference type="Gene3D" id="4.10.1250.10">
    <property type="entry name" value="Aminomethyltransferase fragment"/>
    <property type="match status" value="1"/>
</dbReference>
<dbReference type="Gene3D" id="3.30.70.1400">
    <property type="entry name" value="Aminomethyltransferase beta-barrel domains"/>
    <property type="match status" value="1"/>
</dbReference>
<reference evidence="10" key="1">
    <citation type="journal article" date="2019" name="Int. J. Syst. Evol. Microbiol.">
        <title>The Global Catalogue of Microorganisms (GCM) 10K type strain sequencing project: providing services to taxonomists for standard genome sequencing and annotation.</title>
        <authorList>
            <consortium name="The Broad Institute Genomics Platform"/>
            <consortium name="The Broad Institute Genome Sequencing Center for Infectious Disease"/>
            <person name="Wu L."/>
            <person name="Ma J."/>
        </authorList>
    </citation>
    <scope>NUCLEOTIDE SEQUENCE [LARGE SCALE GENOMIC DNA]</scope>
    <source>
        <strain evidence="10">CGMCC 1.13718</strain>
    </source>
</reference>
<evidence type="ECO:0000259" key="7">
    <source>
        <dbReference type="Pfam" id="PF01571"/>
    </source>
</evidence>
<dbReference type="PANTHER" id="PTHR43757:SF2">
    <property type="entry name" value="AMINOMETHYLTRANSFERASE, MITOCHONDRIAL"/>
    <property type="match status" value="1"/>
</dbReference>
<dbReference type="Proteomes" id="UP001596425">
    <property type="component" value="Unassembled WGS sequence"/>
</dbReference>
<dbReference type="InterPro" id="IPR029043">
    <property type="entry name" value="GcvT/YgfZ_C"/>
</dbReference>
<comment type="catalytic activity">
    <reaction evidence="6">
        <text>N(6)-[(R)-S(8)-aminomethyldihydrolipoyl]-L-lysyl-[protein] + (6S)-5,6,7,8-tetrahydrofolate = N(6)-[(R)-dihydrolipoyl]-L-lysyl-[protein] + (6R)-5,10-methylene-5,6,7,8-tetrahydrofolate + NH4(+)</text>
        <dbReference type="Rhea" id="RHEA:16945"/>
        <dbReference type="Rhea" id="RHEA-COMP:10475"/>
        <dbReference type="Rhea" id="RHEA-COMP:10492"/>
        <dbReference type="ChEBI" id="CHEBI:15636"/>
        <dbReference type="ChEBI" id="CHEBI:28938"/>
        <dbReference type="ChEBI" id="CHEBI:57453"/>
        <dbReference type="ChEBI" id="CHEBI:83100"/>
        <dbReference type="ChEBI" id="CHEBI:83143"/>
        <dbReference type="EC" id="2.1.2.10"/>
    </reaction>
</comment>
<dbReference type="InterPro" id="IPR013977">
    <property type="entry name" value="GcvT_C"/>
</dbReference>
<feature type="domain" description="Aminomethyltransferase C-terminal" evidence="8">
    <location>
        <begin position="285"/>
        <end position="363"/>
    </location>
</feature>
<dbReference type="GO" id="GO:0004047">
    <property type="term" value="F:aminomethyltransferase activity"/>
    <property type="evidence" value="ECO:0007669"/>
    <property type="project" value="UniProtKB-EC"/>
</dbReference>
<dbReference type="RefSeq" id="WP_193191913.1">
    <property type="nucleotide sequence ID" value="NZ_JACZFR010000025.1"/>
</dbReference>
<comment type="similarity">
    <text evidence="1">Belongs to the GcvT family.</text>
</comment>
<evidence type="ECO:0000256" key="4">
    <source>
        <dbReference type="ARBA" id="ARBA00022679"/>
    </source>
</evidence>
<evidence type="ECO:0000259" key="8">
    <source>
        <dbReference type="Pfam" id="PF08669"/>
    </source>
</evidence>
<accession>A0ABW1YJR1</accession>
<keyword evidence="4 9" id="KW-0808">Transferase</keyword>
<gene>
    <name evidence="9" type="primary">gcvT</name>
    <name evidence="9" type="ORF">ACFQBM_05665</name>
</gene>